<evidence type="ECO:0000313" key="1">
    <source>
        <dbReference type="EMBL" id="GEK59079.1"/>
    </source>
</evidence>
<dbReference type="EMBL" id="BJUN01000010">
    <property type="protein sequence ID" value="GEK59079.1"/>
    <property type="molecule type" value="Genomic_DNA"/>
</dbReference>
<comment type="caution">
    <text evidence="1">The sequence shown here is derived from an EMBL/GenBank/DDBJ whole genome shotgun (WGS) entry which is preliminary data.</text>
</comment>
<evidence type="ECO:0000313" key="2">
    <source>
        <dbReference type="Proteomes" id="UP000321051"/>
    </source>
</evidence>
<protein>
    <submittedName>
        <fullName evidence="1">DUF4867 domain-containing protein</fullName>
    </submittedName>
</protein>
<dbReference type="STRING" id="1371.GCA_900166605_01620"/>
<organism evidence="1 2">
    <name type="scientific">Marinococcus halophilus</name>
    <dbReference type="NCBI Taxonomy" id="1371"/>
    <lineage>
        <taxon>Bacteria</taxon>
        <taxon>Bacillati</taxon>
        <taxon>Bacillota</taxon>
        <taxon>Bacilli</taxon>
        <taxon>Bacillales</taxon>
        <taxon>Bacillaceae</taxon>
        <taxon>Marinococcus</taxon>
    </lineage>
</organism>
<reference evidence="1 2" key="1">
    <citation type="submission" date="2019-07" db="EMBL/GenBank/DDBJ databases">
        <title>Whole genome shotgun sequence of Marinococcus halophilus NBRC 102359.</title>
        <authorList>
            <person name="Hosoyama A."/>
            <person name="Uohara A."/>
            <person name="Ohji S."/>
            <person name="Ichikawa N."/>
        </authorList>
    </citation>
    <scope>NUCLEOTIDE SEQUENCE [LARGE SCALE GENOMIC DNA]</scope>
    <source>
        <strain evidence="1 2">NBRC 102359</strain>
    </source>
</reference>
<sequence>MIEQLKRKNPGIKIMEVEDRAFNKFGKILKNFPVNDLPNSFIKDEIPENATIYLPSIDEWENTEFKQEIEKKFFGELPVQLGLCKGHNQYLNGFEFHKTSEVIVTATPLVLFIQTLQEVDLQQEVAAENTVAVFIPAFKAVEIYSTTLHLAPCKVIEDGFNSMIILPKGTNEELEYESREADEFLFKKNKWAIAHRDHQKFVDQNVPVKLVGENLKLNYR</sequence>
<gene>
    <name evidence="1" type="ORF">MHA01_19840</name>
</gene>
<dbReference type="Pfam" id="PF16161">
    <property type="entry name" value="DUF4867"/>
    <property type="match status" value="1"/>
</dbReference>
<dbReference type="Proteomes" id="UP000321051">
    <property type="component" value="Unassembled WGS sequence"/>
</dbReference>
<name>A0A510Y6T5_MARHA</name>
<accession>A0A510Y6T5</accession>
<dbReference type="OrthoDB" id="358393at2"/>
<dbReference type="AlphaFoldDB" id="A0A510Y6T5"/>
<dbReference type="RefSeq" id="WP_079475437.1">
    <property type="nucleotide sequence ID" value="NZ_BJUN01000010.1"/>
</dbReference>
<proteinExistence type="predicted"/>
<dbReference type="InterPro" id="IPR032358">
    <property type="entry name" value="DUF4867"/>
</dbReference>
<keyword evidence="2" id="KW-1185">Reference proteome</keyword>